<evidence type="ECO:0000256" key="1">
    <source>
        <dbReference type="SAM" id="Phobius"/>
    </source>
</evidence>
<feature type="transmembrane region" description="Helical" evidence="1">
    <location>
        <begin position="70"/>
        <end position="91"/>
    </location>
</feature>
<dbReference type="Proteomes" id="UP000295680">
    <property type="component" value="Unassembled WGS sequence"/>
</dbReference>
<feature type="transmembrane region" description="Helical" evidence="1">
    <location>
        <begin position="275"/>
        <end position="300"/>
    </location>
</feature>
<feature type="transmembrane region" description="Helical" evidence="1">
    <location>
        <begin position="180"/>
        <end position="201"/>
    </location>
</feature>
<dbReference type="EMBL" id="SLWS01000009">
    <property type="protein sequence ID" value="TCO54186.1"/>
    <property type="molecule type" value="Genomic_DNA"/>
</dbReference>
<keyword evidence="3" id="KW-1185">Reference proteome</keyword>
<accession>A0A4R2JBQ0</accession>
<keyword evidence="1" id="KW-1133">Transmembrane helix</keyword>
<gene>
    <name evidence="2" type="ORF">EV192_109166</name>
</gene>
<feature type="transmembrane region" description="Helical" evidence="1">
    <location>
        <begin position="103"/>
        <end position="125"/>
    </location>
</feature>
<sequence length="389" mass="42532">MSEMDRRGVEQWFRRRGLPAVVRGLEKNLLVRIVPAVVWLALFDVLYDVLSAIDGDDAFETRLESEAFEVIYTVTLVASIGAPVLGAWLAARWARDRVLHDRGSVSAIVVIATYVLVLPVADHMADGSAVLPTVVEYLAFAVVLLGLTAVGMGSIFGWALRAALRQLRAVGAMTSRAMPLLLLVTTFGFFTTEIWQIAGLVSRGRMWLVISFFAVLGGLFLGSVFVSELRTLTAAAHWPERVSALPEQPFRALMTGAEPADTAPALTRLERANMVLILLLTQMLQALVFGVLVFAVFAILGRLAVPHDAIKSWVGHDPTPGTLFNIQVPAPNELVQVCMFIAGFSALYFVATIVTDAAHRKTYFEPVLEHLEVSLAGRALYLSRFGKQE</sequence>
<keyword evidence="1" id="KW-0472">Membrane</keyword>
<evidence type="ECO:0000313" key="3">
    <source>
        <dbReference type="Proteomes" id="UP000295680"/>
    </source>
</evidence>
<protein>
    <recommendedName>
        <fullName evidence="4">Integral membrane protein</fullName>
    </recommendedName>
</protein>
<keyword evidence="1" id="KW-0812">Transmembrane</keyword>
<feature type="transmembrane region" description="Helical" evidence="1">
    <location>
        <begin position="334"/>
        <end position="354"/>
    </location>
</feature>
<proteinExistence type="predicted"/>
<feature type="transmembrane region" description="Helical" evidence="1">
    <location>
        <begin position="207"/>
        <end position="226"/>
    </location>
</feature>
<organism evidence="2 3">
    <name type="scientific">Actinocrispum wychmicini</name>
    <dbReference type="NCBI Taxonomy" id="1213861"/>
    <lineage>
        <taxon>Bacteria</taxon>
        <taxon>Bacillati</taxon>
        <taxon>Actinomycetota</taxon>
        <taxon>Actinomycetes</taxon>
        <taxon>Pseudonocardiales</taxon>
        <taxon>Pseudonocardiaceae</taxon>
        <taxon>Actinocrispum</taxon>
    </lineage>
</organism>
<evidence type="ECO:0000313" key="2">
    <source>
        <dbReference type="EMBL" id="TCO54186.1"/>
    </source>
</evidence>
<name>A0A4R2JBQ0_9PSEU</name>
<comment type="caution">
    <text evidence="2">The sequence shown here is derived from an EMBL/GenBank/DDBJ whole genome shotgun (WGS) entry which is preliminary data.</text>
</comment>
<evidence type="ECO:0008006" key="4">
    <source>
        <dbReference type="Google" id="ProtNLM"/>
    </source>
</evidence>
<dbReference type="AlphaFoldDB" id="A0A4R2JBQ0"/>
<feature type="transmembrane region" description="Helical" evidence="1">
    <location>
        <begin position="137"/>
        <end position="160"/>
    </location>
</feature>
<feature type="transmembrane region" description="Helical" evidence="1">
    <location>
        <begin position="29"/>
        <end position="50"/>
    </location>
</feature>
<reference evidence="2 3" key="1">
    <citation type="submission" date="2019-03" db="EMBL/GenBank/DDBJ databases">
        <title>Genomic Encyclopedia of Type Strains, Phase IV (KMG-IV): sequencing the most valuable type-strain genomes for metagenomic binning, comparative biology and taxonomic classification.</title>
        <authorList>
            <person name="Goeker M."/>
        </authorList>
    </citation>
    <scope>NUCLEOTIDE SEQUENCE [LARGE SCALE GENOMIC DNA]</scope>
    <source>
        <strain evidence="2 3">DSM 45934</strain>
    </source>
</reference>